<dbReference type="Proteomes" id="UP000190683">
    <property type="component" value="Unassembled WGS sequence"/>
</dbReference>
<dbReference type="PANTHER" id="PTHR22602:SF0">
    <property type="entry name" value="TRANSFERASE CAF17, MITOCHONDRIAL-RELATED"/>
    <property type="match status" value="1"/>
</dbReference>
<protein>
    <submittedName>
        <fullName evidence="1">Folate-binding protein YgfZ</fullName>
    </submittedName>
</protein>
<dbReference type="AlphaFoldDB" id="A0A1T0CR30"/>
<keyword evidence="2" id="KW-1185">Reference proteome</keyword>
<dbReference type="Gene3D" id="3.30.70.1400">
    <property type="entry name" value="Aminomethyltransferase beta-barrel domains"/>
    <property type="match status" value="1"/>
</dbReference>
<reference evidence="1 2" key="1">
    <citation type="submission" date="2017-02" db="EMBL/GenBank/DDBJ databases">
        <title>Draft genome sequence of Moraxella porci CCUG 54912T type strain.</title>
        <authorList>
            <person name="Salva-Serra F."/>
            <person name="Engstrom-Jakobsson H."/>
            <person name="Thorell K."/>
            <person name="Jaen-Luchoro D."/>
            <person name="Gonzales-Siles L."/>
            <person name="Karlsson R."/>
            <person name="Yazdan S."/>
            <person name="Boulund F."/>
            <person name="Johnning A."/>
            <person name="Engstrand L."/>
            <person name="Kristiansson E."/>
            <person name="Moore E."/>
        </authorList>
    </citation>
    <scope>NUCLEOTIDE SEQUENCE [LARGE SCALE GENOMIC DNA]</scope>
    <source>
        <strain evidence="1 2">CCUG 54912</strain>
    </source>
</reference>
<comment type="caution">
    <text evidence="1">The sequence shown here is derived from an EMBL/GenBank/DDBJ whole genome shotgun (WGS) entry which is preliminary data.</text>
</comment>
<dbReference type="EMBL" id="MUYV01000007">
    <property type="protein sequence ID" value="OOS24800.1"/>
    <property type="molecule type" value="Genomic_DNA"/>
</dbReference>
<gene>
    <name evidence="1" type="ORF">B0681_06635</name>
</gene>
<evidence type="ECO:0000313" key="1">
    <source>
        <dbReference type="EMBL" id="OOS24800.1"/>
    </source>
</evidence>
<dbReference type="PANTHER" id="PTHR22602">
    <property type="entry name" value="TRANSFERASE CAF17, MITOCHONDRIAL-RELATED"/>
    <property type="match status" value="1"/>
</dbReference>
<dbReference type="NCBIfam" id="TIGR03317">
    <property type="entry name" value="ygfZ_signature"/>
    <property type="match status" value="1"/>
</dbReference>
<dbReference type="RefSeq" id="WP_078317962.1">
    <property type="nucleotide sequence ID" value="NZ_MUYV01000007.1"/>
</dbReference>
<organism evidence="1 2">
    <name type="scientific">Moraxella porci DSM 25326</name>
    <dbReference type="NCBI Taxonomy" id="573983"/>
    <lineage>
        <taxon>Bacteria</taxon>
        <taxon>Pseudomonadati</taxon>
        <taxon>Pseudomonadota</taxon>
        <taxon>Gammaproteobacteria</taxon>
        <taxon>Moraxellales</taxon>
        <taxon>Moraxellaceae</taxon>
        <taxon>Moraxella</taxon>
    </lineage>
</organism>
<evidence type="ECO:0000313" key="2">
    <source>
        <dbReference type="Proteomes" id="UP000190683"/>
    </source>
</evidence>
<dbReference type="InterPro" id="IPR017703">
    <property type="entry name" value="YgfZ/GCV_T_CS"/>
</dbReference>
<dbReference type="InterPro" id="IPR045179">
    <property type="entry name" value="YgfZ/GcvT"/>
</dbReference>
<proteinExistence type="predicted"/>
<dbReference type="STRING" id="573983.B0681_06635"/>
<accession>A0A1T0CR30</accession>
<name>A0A1T0CR30_9GAMM</name>
<sequence length="243" mass="26396">MTEFSSFIMTGADAEKFLQGQVTADMAKLDDVFLPSAICNLKGRVQFGLWLRRLADGIQIVISQDMAEDFAKHVKKFGAFSKITLSAPQPIYPAMIDGMPSFDTNDSQADAAWQLASIAQGNYWVTKDNSEKFQPQELRLHQRGGVAYDKGCYLGQEIIARLYFKASPKAYLHRVAHADAAFFDSQAEALGLAIVNVSSTDEGAQALVIARPDTIRAAAAHGVVELALPDALQADVGRVSSQP</sequence>
<dbReference type="GO" id="GO:0016226">
    <property type="term" value="P:iron-sulfur cluster assembly"/>
    <property type="evidence" value="ECO:0007669"/>
    <property type="project" value="TreeGrafter"/>
</dbReference>
<dbReference type="Gene3D" id="2.40.30.160">
    <property type="match status" value="1"/>
</dbReference>
<dbReference type="SUPFAM" id="SSF103025">
    <property type="entry name" value="Folate-binding domain"/>
    <property type="match status" value="1"/>
</dbReference>